<dbReference type="RefSeq" id="WP_203900523.1">
    <property type="nucleotide sequence ID" value="NZ_BOPF01000013.1"/>
</dbReference>
<evidence type="ECO:0008006" key="4">
    <source>
        <dbReference type="Google" id="ProtNLM"/>
    </source>
</evidence>
<gene>
    <name evidence="2" type="ORF">Val02_38870</name>
</gene>
<keyword evidence="1" id="KW-0472">Membrane</keyword>
<keyword evidence="1" id="KW-1133">Transmembrane helix</keyword>
<evidence type="ECO:0000313" key="2">
    <source>
        <dbReference type="EMBL" id="GIJ47001.1"/>
    </source>
</evidence>
<accession>A0A8J3YNE1</accession>
<comment type="caution">
    <text evidence="2">The sequence shown here is derived from an EMBL/GenBank/DDBJ whole genome shotgun (WGS) entry which is preliminary data.</text>
</comment>
<dbReference type="InterPro" id="IPR021741">
    <property type="entry name" value="DUF3311"/>
</dbReference>
<evidence type="ECO:0000256" key="1">
    <source>
        <dbReference type="SAM" id="Phobius"/>
    </source>
</evidence>
<feature type="transmembrane region" description="Helical" evidence="1">
    <location>
        <begin position="15"/>
        <end position="32"/>
    </location>
</feature>
<evidence type="ECO:0000313" key="3">
    <source>
        <dbReference type="Proteomes" id="UP000619260"/>
    </source>
</evidence>
<feature type="transmembrane region" description="Helical" evidence="1">
    <location>
        <begin position="44"/>
        <end position="64"/>
    </location>
</feature>
<proteinExistence type="predicted"/>
<organism evidence="2 3">
    <name type="scientific">Virgisporangium aliadipatigenens</name>
    <dbReference type="NCBI Taxonomy" id="741659"/>
    <lineage>
        <taxon>Bacteria</taxon>
        <taxon>Bacillati</taxon>
        <taxon>Actinomycetota</taxon>
        <taxon>Actinomycetes</taxon>
        <taxon>Micromonosporales</taxon>
        <taxon>Micromonosporaceae</taxon>
        <taxon>Virgisporangium</taxon>
    </lineage>
</organism>
<name>A0A8J3YNE1_9ACTN</name>
<dbReference type="Pfam" id="PF11755">
    <property type="entry name" value="DUF3311"/>
    <property type="match status" value="1"/>
</dbReference>
<protein>
    <recommendedName>
        <fullName evidence="4">DUF3311 domain-containing protein</fullName>
    </recommendedName>
</protein>
<keyword evidence="3" id="KW-1185">Reference proteome</keyword>
<sequence>MTNPPPVRRSDSSPWNWLLIVPVVVPLLTFLYNSEEPRLFGFPFFYWLQFAFIALGVGTTTFVYRMTRPRTAAASATDAPSKGADDVA</sequence>
<reference evidence="2" key="1">
    <citation type="submission" date="2021-01" db="EMBL/GenBank/DDBJ databases">
        <title>Whole genome shotgun sequence of Virgisporangium aliadipatigenens NBRC 105644.</title>
        <authorList>
            <person name="Komaki H."/>
            <person name="Tamura T."/>
        </authorList>
    </citation>
    <scope>NUCLEOTIDE SEQUENCE</scope>
    <source>
        <strain evidence="2">NBRC 105644</strain>
    </source>
</reference>
<keyword evidence="1" id="KW-0812">Transmembrane</keyword>
<dbReference type="AlphaFoldDB" id="A0A8J3YNE1"/>
<dbReference type="EMBL" id="BOPF01000013">
    <property type="protein sequence ID" value="GIJ47001.1"/>
    <property type="molecule type" value="Genomic_DNA"/>
</dbReference>
<dbReference type="Proteomes" id="UP000619260">
    <property type="component" value="Unassembled WGS sequence"/>
</dbReference>